<gene>
    <name evidence="1" type="ORF">MGYG_03390</name>
</gene>
<dbReference type="eggNOG" id="ENOG502RQ5C">
    <property type="taxonomic scope" value="Eukaryota"/>
</dbReference>
<dbReference type="GeneID" id="10031179"/>
<reference evidence="2" key="1">
    <citation type="journal article" date="2012" name="MBio">
        <title>Comparative genome analysis of Trichophyton rubrum and related dermatophytes reveals candidate genes involved in infection.</title>
        <authorList>
            <person name="Martinez D.A."/>
            <person name="Oliver B.G."/>
            <person name="Graeser Y."/>
            <person name="Goldberg J.M."/>
            <person name="Li W."/>
            <person name="Martinez-Rossi N.M."/>
            <person name="Monod M."/>
            <person name="Shelest E."/>
            <person name="Barton R.C."/>
            <person name="Birch E."/>
            <person name="Brakhage A.A."/>
            <person name="Chen Z."/>
            <person name="Gurr S.J."/>
            <person name="Heiman D."/>
            <person name="Heitman J."/>
            <person name="Kosti I."/>
            <person name="Rossi A."/>
            <person name="Saif S."/>
            <person name="Samalova M."/>
            <person name="Saunders C.W."/>
            <person name="Shea T."/>
            <person name="Summerbell R.C."/>
            <person name="Xu J."/>
            <person name="Young S."/>
            <person name="Zeng Q."/>
            <person name="Birren B.W."/>
            <person name="Cuomo C.A."/>
            <person name="White T.C."/>
        </authorList>
    </citation>
    <scope>NUCLEOTIDE SEQUENCE [LARGE SCALE GENOMIC DNA]</scope>
    <source>
        <strain evidence="2">ATCC MYA-4604 / CBS 118893</strain>
    </source>
</reference>
<protein>
    <submittedName>
        <fullName evidence="1">Uncharacterized protein</fullName>
    </submittedName>
</protein>
<sequence length="153" mass="17623">MPFLELPVKARIQPSPYHKASITRNSSRLHARQISNLQRKDGTRTIKCDEFLRLLIYSQTQEASLSACVPNIKRIYCTNKDYPRQCQLSVEAVIVKREMLREICTLERRSLRKASFGLEGVYESDSVMDYHGFNRPRPTLNVESETSIDKASS</sequence>
<dbReference type="AlphaFoldDB" id="E4UND6"/>
<dbReference type="Proteomes" id="UP000002669">
    <property type="component" value="Unassembled WGS sequence"/>
</dbReference>
<dbReference type="EMBL" id="DS989823">
    <property type="protein sequence ID" value="EFR00386.1"/>
    <property type="molecule type" value="Genomic_DNA"/>
</dbReference>
<name>E4UND6_ARTGP</name>
<dbReference type="InParanoid" id="E4UND6"/>
<dbReference type="VEuPathDB" id="FungiDB:MGYG_03390"/>
<dbReference type="HOGENOM" id="CLU_1712815_0_0_1"/>
<dbReference type="RefSeq" id="XP_003175868.1">
    <property type="nucleotide sequence ID" value="XM_003175820.1"/>
</dbReference>
<proteinExistence type="predicted"/>
<organism evidence="2">
    <name type="scientific">Arthroderma gypseum (strain ATCC MYA-4604 / CBS 118893)</name>
    <name type="common">Microsporum gypseum</name>
    <dbReference type="NCBI Taxonomy" id="535722"/>
    <lineage>
        <taxon>Eukaryota</taxon>
        <taxon>Fungi</taxon>
        <taxon>Dikarya</taxon>
        <taxon>Ascomycota</taxon>
        <taxon>Pezizomycotina</taxon>
        <taxon>Eurotiomycetes</taxon>
        <taxon>Eurotiomycetidae</taxon>
        <taxon>Onygenales</taxon>
        <taxon>Arthrodermataceae</taxon>
        <taxon>Nannizzia</taxon>
    </lineage>
</organism>
<keyword evidence="2" id="KW-1185">Reference proteome</keyword>
<dbReference type="OrthoDB" id="4171040at2759"/>
<accession>E4UND6</accession>
<evidence type="ECO:0000313" key="1">
    <source>
        <dbReference type="EMBL" id="EFR00386.1"/>
    </source>
</evidence>
<evidence type="ECO:0000313" key="2">
    <source>
        <dbReference type="Proteomes" id="UP000002669"/>
    </source>
</evidence>